<organism evidence="9 10">
    <name type="scientific">Clathrospora elynae</name>
    <dbReference type="NCBI Taxonomy" id="706981"/>
    <lineage>
        <taxon>Eukaryota</taxon>
        <taxon>Fungi</taxon>
        <taxon>Dikarya</taxon>
        <taxon>Ascomycota</taxon>
        <taxon>Pezizomycotina</taxon>
        <taxon>Dothideomycetes</taxon>
        <taxon>Pleosporomycetidae</taxon>
        <taxon>Pleosporales</taxon>
        <taxon>Diademaceae</taxon>
        <taxon>Clathrospora</taxon>
    </lineage>
</organism>
<dbReference type="GO" id="GO:0030600">
    <property type="term" value="F:feruloyl esterase activity"/>
    <property type="evidence" value="ECO:0007669"/>
    <property type="project" value="UniProtKB-ARBA"/>
</dbReference>
<dbReference type="EC" id="3.1.1.-" evidence="8"/>
<reference evidence="9" key="1">
    <citation type="journal article" date="2020" name="Stud. Mycol.">
        <title>101 Dothideomycetes genomes: a test case for predicting lifestyles and emergence of pathogens.</title>
        <authorList>
            <person name="Haridas S."/>
            <person name="Albert R."/>
            <person name="Binder M."/>
            <person name="Bloem J."/>
            <person name="Labutti K."/>
            <person name="Salamov A."/>
            <person name="Andreopoulos B."/>
            <person name="Baker S."/>
            <person name="Barry K."/>
            <person name="Bills G."/>
            <person name="Bluhm B."/>
            <person name="Cannon C."/>
            <person name="Castanera R."/>
            <person name="Culley D."/>
            <person name="Daum C."/>
            <person name="Ezra D."/>
            <person name="Gonzalez J."/>
            <person name="Henrissat B."/>
            <person name="Kuo A."/>
            <person name="Liang C."/>
            <person name="Lipzen A."/>
            <person name="Lutzoni F."/>
            <person name="Magnuson J."/>
            <person name="Mondo S."/>
            <person name="Nolan M."/>
            <person name="Ohm R."/>
            <person name="Pangilinan J."/>
            <person name="Park H.-J."/>
            <person name="Ramirez L."/>
            <person name="Alfaro M."/>
            <person name="Sun H."/>
            <person name="Tritt A."/>
            <person name="Yoshinaga Y."/>
            <person name="Zwiers L.-H."/>
            <person name="Turgeon B."/>
            <person name="Goodwin S."/>
            <person name="Spatafora J."/>
            <person name="Crous P."/>
            <person name="Grigoriev I."/>
        </authorList>
    </citation>
    <scope>NUCLEOTIDE SEQUENCE</scope>
    <source>
        <strain evidence="9">CBS 161.51</strain>
    </source>
</reference>
<dbReference type="PANTHER" id="PTHR33938:SF8">
    <property type="entry name" value="CARBOXYLIC ESTER HYDROLASE"/>
    <property type="match status" value="1"/>
</dbReference>
<dbReference type="Gene3D" id="3.40.50.1820">
    <property type="entry name" value="alpha/beta hydrolase"/>
    <property type="match status" value="1"/>
</dbReference>
<evidence type="ECO:0000313" key="9">
    <source>
        <dbReference type="EMBL" id="KAF1937543.1"/>
    </source>
</evidence>
<name>A0A6A5SC41_9PLEO</name>
<protein>
    <recommendedName>
        <fullName evidence="8">Carboxylic ester hydrolase</fullName>
        <ecNumber evidence="8">3.1.1.-</ecNumber>
    </recommendedName>
</protein>
<evidence type="ECO:0000313" key="10">
    <source>
        <dbReference type="Proteomes" id="UP000800038"/>
    </source>
</evidence>
<evidence type="ECO:0000256" key="7">
    <source>
        <dbReference type="ARBA" id="ARBA00023157"/>
    </source>
</evidence>
<evidence type="ECO:0000256" key="6">
    <source>
        <dbReference type="ARBA" id="ARBA00022837"/>
    </source>
</evidence>
<accession>A0A6A5SC41</accession>
<keyword evidence="7" id="KW-1015">Disulfide bond</keyword>
<dbReference type="EMBL" id="ML976134">
    <property type="protein sequence ID" value="KAF1937543.1"/>
    <property type="molecule type" value="Genomic_DNA"/>
</dbReference>
<evidence type="ECO:0000256" key="3">
    <source>
        <dbReference type="ARBA" id="ARBA00022723"/>
    </source>
</evidence>
<keyword evidence="5 8" id="KW-0378">Hydrolase</keyword>
<dbReference type="InterPro" id="IPR029058">
    <property type="entry name" value="AB_hydrolase_fold"/>
</dbReference>
<keyword evidence="3" id="KW-0479">Metal-binding</keyword>
<keyword evidence="2" id="KW-0719">Serine esterase</keyword>
<dbReference type="SUPFAM" id="SSF53474">
    <property type="entry name" value="alpha/beta-Hydrolases"/>
    <property type="match status" value="1"/>
</dbReference>
<keyword evidence="4" id="KW-0732">Signal</keyword>
<evidence type="ECO:0000256" key="5">
    <source>
        <dbReference type="ARBA" id="ARBA00022801"/>
    </source>
</evidence>
<sequence length="505" mass="54371">MSFRNSLGQQQCTSSAFQNLQLSGSLILNIGTQLHSNLSFDAPAEQNHYPKTVVNLEACEVIITHTHPGYNDKINTVIWLPSAEKWTGRFMGAGGGGWSTGVETNTTLPWAASEGFAVVSTDGGHVAGDISWSQVSPGNVNWVMLQDFASTALDDAATLGKAVVKAYYGKAPSYSYWNGCSTGGRQGHMMAQRYPGQYDGILAAAPAIYWNELMMQLFWPQAVMNELGEYPALCDFEVINVAAMAACDELDGLKDGIISLPGKCDFDPTTVIDQQYICPSTKISTAVTKAAATVAKATWQGAKSPNGDSLWHGQNVGSSLIASAATTCNNGTCTGAPFVVSQTWITDFVIMDRKYDTAALNTTVFDSVFHQAVNRYDSVIGTSDPDLTRFHSAGGKLITWHGLADMCVAPSATADYARRVYEHDPNASEYYRLFEAPGVDHCGGGLGWYPGNGLNSLIDWVEKGIAPDTLAAEQPKGKKANLCLWPKHLVYVKGDSSEATSFECR</sequence>
<comment type="similarity">
    <text evidence="1 8">Belongs to the tannase family.</text>
</comment>
<evidence type="ECO:0000256" key="1">
    <source>
        <dbReference type="ARBA" id="ARBA00006249"/>
    </source>
</evidence>
<dbReference type="OrthoDB" id="3039123at2759"/>
<dbReference type="Pfam" id="PF07519">
    <property type="entry name" value="Tannase"/>
    <property type="match status" value="1"/>
</dbReference>
<keyword evidence="6" id="KW-0106">Calcium</keyword>
<dbReference type="AlphaFoldDB" id="A0A6A5SC41"/>
<dbReference type="Proteomes" id="UP000800038">
    <property type="component" value="Unassembled WGS sequence"/>
</dbReference>
<gene>
    <name evidence="9" type="ORF">EJ02DRAFT_505923</name>
</gene>
<evidence type="ECO:0000256" key="8">
    <source>
        <dbReference type="RuleBase" id="RU361238"/>
    </source>
</evidence>
<dbReference type="InterPro" id="IPR011118">
    <property type="entry name" value="Tannase/feruloyl_esterase"/>
</dbReference>
<keyword evidence="10" id="KW-1185">Reference proteome</keyword>
<evidence type="ECO:0000256" key="4">
    <source>
        <dbReference type="ARBA" id="ARBA00022729"/>
    </source>
</evidence>
<proteinExistence type="inferred from homology"/>
<evidence type="ECO:0000256" key="2">
    <source>
        <dbReference type="ARBA" id="ARBA00022487"/>
    </source>
</evidence>
<dbReference type="PANTHER" id="PTHR33938">
    <property type="entry name" value="FERULOYL ESTERASE B-RELATED"/>
    <property type="match status" value="1"/>
</dbReference>
<dbReference type="GO" id="GO:0046872">
    <property type="term" value="F:metal ion binding"/>
    <property type="evidence" value="ECO:0007669"/>
    <property type="project" value="UniProtKB-KW"/>
</dbReference>